<dbReference type="WBParaSite" id="nRc.2.0.1.t35284-RA">
    <property type="protein sequence ID" value="nRc.2.0.1.t35284-RA"/>
    <property type="gene ID" value="nRc.2.0.1.g35284"/>
</dbReference>
<feature type="region of interest" description="Disordered" evidence="1">
    <location>
        <begin position="1"/>
        <end position="37"/>
    </location>
</feature>
<name>A0A915KBJ1_ROMCU</name>
<feature type="compositionally biased region" description="Polar residues" evidence="1">
    <location>
        <begin position="201"/>
        <end position="218"/>
    </location>
</feature>
<sequence>MEALKNPPKDVLEARLPPPPPMDVEPAPSSATSIPPTATTALKSATTTMVTHTMSLPPTARMSAQSTAQTQPLLVIATRRVLRVAPPTSSAPTVEPRLPSEATRLPNYTHFRTTDSPHCWNLLPLRPLPPTGLPSDRPSLIATQLPPCGVNPLSRLRLQTYTSSSRRRDNTDYGCNRNSRSIRFDGHDEPRDPHSYHNDRYCQNNRNHCNYQQQPRSASDTHQHRGH</sequence>
<proteinExistence type="predicted"/>
<keyword evidence="2" id="KW-1185">Reference proteome</keyword>
<accession>A0A915KBJ1</accession>
<organism evidence="2 3">
    <name type="scientific">Romanomermis culicivorax</name>
    <name type="common">Nematode worm</name>
    <dbReference type="NCBI Taxonomy" id="13658"/>
    <lineage>
        <taxon>Eukaryota</taxon>
        <taxon>Metazoa</taxon>
        <taxon>Ecdysozoa</taxon>
        <taxon>Nematoda</taxon>
        <taxon>Enoplea</taxon>
        <taxon>Dorylaimia</taxon>
        <taxon>Mermithida</taxon>
        <taxon>Mermithoidea</taxon>
        <taxon>Mermithidae</taxon>
        <taxon>Romanomermis</taxon>
    </lineage>
</organism>
<protein>
    <submittedName>
        <fullName evidence="3">Uncharacterized protein</fullName>
    </submittedName>
</protein>
<evidence type="ECO:0000313" key="2">
    <source>
        <dbReference type="Proteomes" id="UP000887565"/>
    </source>
</evidence>
<reference evidence="3" key="1">
    <citation type="submission" date="2022-11" db="UniProtKB">
        <authorList>
            <consortium name="WormBaseParasite"/>
        </authorList>
    </citation>
    <scope>IDENTIFICATION</scope>
</reference>
<feature type="region of interest" description="Disordered" evidence="1">
    <location>
        <begin position="159"/>
        <end position="227"/>
    </location>
</feature>
<feature type="compositionally biased region" description="Low complexity" evidence="1">
    <location>
        <begin position="24"/>
        <end position="37"/>
    </location>
</feature>
<dbReference type="Proteomes" id="UP000887565">
    <property type="component" value="Unplaced"/>
</dbReference>
<evidence type="ECO:0000256" key="1">
    <source>
        <dbReference type="SAM" id="MobiDB-lite"/>
    </source>
</evidence>
<dbReference type="AlphaFoldDB" id="A0A915KBJ1"/>
<feature type="compositionally biased region" description="Basic and acidic residues" evidence="1">
    <location>
        <begin position="182"/>
        <end position="200"/>
    </location>
</feature>
<evidence type="ECO:0000313" key="3">
    <source>
        <dbReference type="WBParaSite" id="nRc.2.0.1.t35284-RA"/>
    </source>
</evidence>